<evidence type="ECO:0000256" key="1">
    <source>
        <dbReference type="SAM" id="Phobius"/>
    </source>
</evidence>
<evidence type="ECO:0000313" key="2">
    <source>
        <dbReference type="EMBL" id="AFK05538.1"/>
    </source>
</evidence>
<keyword evidence="1" id="KW-0472">Membrane</keyword>
<gene>
    <name evidence="2" type="ordered locus">Emtol_0268</name>
</gene>
<proteinExistence type="predicted"/>
<keyword evidence="3" id="KW-1185">Reference proteome</keyword>
<protein>
    <submittedName>
        <fullName evidence="2">Uncharacterized protein</fullName>
    </submittedName>
</protein>
<sequence length="109" mass="12625">MLFEKQTKLPYYVFAIAIGVNLVNLIGEYLGDFKVSYTHSITFGICIFINLINLAYIYFSCINKQKNIIFLLNIIALIFVIFDIHQILAFQAYVTLFTQIIAIFLILFL</sequence>
<dbReference type="Proteomes" id="UP000002875">
    <property type="component" value="Plasmid pEMTOL01"/>
</dbReference>
<organism evidence="2 3">
    <name type="scientific">Emticicia oligotrophica (strain DSM 17448 / CIP 109782 / MTCC 6937 / GPTSA100-15)</name>
    <dbReference type="NCBI Taxonomy" id="929562"/>
    <lineage>
        <taxon>Bacteria</taxon>
        <taxon>Pseudomonadati</taxon>
        <taxon>Bacteroidota</taxon>
        <taxon>Cytophagia</taxon>
        <taxon>Cytophagales</taxon>
        <taxon>Leadbetterellaceae</taxon>
        <taxon>Emticicia</taxon>
    </lineage>
</organism>
<accession>A0ABM5N7U8</accession>
<evidence type="ECO:0000313" key="3">
    <source>
        <dbReference type="Proteomes" id="UP000002875"/>
    </source>
</evidence>
<dbReference type="EMBL" id="CP002962">
    <property type="protein sequence ID" value="AFK05538.1"/>
    <property type="molecule type" value="Genomic_DNA"/>
</dbReference>
<feature type="transmembrane region" description="Helical" evidence="1">
    <location>
        <begin position="12"/>
        <end position="31"/>
    </location>
</feature>
<feature type="transmembrane region" description="Helical" evidence="1">
    <location>
        <begin position="90"/>
        <end position="108"/>
    </location>
</feature>
<name>A0ABM5N7U8_EMTOG</name>
<reference evidence="2 3" key="1">
    <citation type="submission" date="2011-07" db="EMBL/GenBank/DDBJ databases">
        <title>The complete genome of plasmid 1 of Emticicia oligotrophica DSM 17448.</title>
        <authorList>
            <consortium name="US DOE Joint Genome Institute (JGI-PGF)"/>
            <person name="Lucas S."/>
            <person name="Han J."/>
            <person name="Lapidus A."/>
            <person name="Bruce D."/>
            <person name="Goodwin L."/>
            <person name="Pitluck S."/>
            <person name="Peters L."/>
            <person name="Kyrpides N."/>
            <person name="Mavromatis K."/>
            <person name="Ivanova N."/>
            <person name="Ovchinnikova G."/>
            <person name="Teshima H."/>
            <person name="Detter J.C."/>
            <person name="Tapia R."/>
            <person name="Han C."/>
            <person name="Land M."/>
            <person name="Hauser L."/>
            <person name="Markowitz V."/>
            <person name="Cheng J.-F."/>
            <person name="Hugenholtz P."/>
            <person name="Woyke T."/>
            <person name="Wu D."/>
            <person name="Tindall B."/>
            <person name="Pomrenke H."/>
            <person name="Brambilla E."/>
            <person name="Klenk H.-P."/>
            <person name="Eisen J.A."/>
        </authorList>
    </citation>
    <scope>NUCLEOTIDE SEQUENCE [LARGE SCALE GENOMIC DNA]</scope>
    <source>
        <strain evidence="3">DSM 17448 / GPTSA100-15</strain>
        <plasmid evidence="2 3">pEMTOL01</plasmid>
    </source>
</reference>
<keyword evidence="1" id="KW-1133">Transmembrane helix</keyword>
<keyword evidence="1" id="KW-0812">Transmembrane</keyword>
<geneLocation type="plasmid" evidence="2 3">
    <name>pEMTOL01</name>
</geneLocation>
<feature type="transmembrane region" description="Helical" evidence="1">
    <location>
        <begin position="68"/>
        <end position="84"/>
    </location>
</feature>
<feature type="transmembrane region" description="Helical" evidence="1">
    <location>
        <begin position="37"/>
        <end position="59"/>
    </location>
</feature>
<keyword evidence="2" id="KW-0614">Plasmid</keyword>